<evidence type="ECO:0000313" key="2">
    <source>
        <dbReference type="Proteomes" id="UP000219048"/>
    </source>
</evidence>
<dbReference type="Proteomes" id="UP000219048">
    <property type="component" value="Unassembled WGS sequence"/>
</dbReference>
<gene>
    <name evidence="1" type="ORF">SAMN06265377_3967</name>
</gene>
<organism evidence="1 2">
    <name type="scientific">Flagellimonas pacifica</name>
    <dbReference type="NCBI Taxonomy" id="1247520"/>
    <lineage>
        <taxon>Bacteria</taxon>
        <taxon>Pseudomonadati</taxon>
        <taxon>Bacteroidota</taxon>
        <taxon>Flavobacteriia</taxon>
        <taxon>Flavobacteriales</taxon>
        <taxon>Flavobacteriaceae</taxon>
        <taxon>Flagellimonas</taxon>
    </lineage>
</organism>
<sequence length="369" mass="38245">DNLSVDDADSDPNNEIQDLEDVIGEDASAGNNAITNLADPTNAQDAATKNYVDNLSVDDADSDPNNEIQDLEDVIGEDASAGNNAITNLADPTNAQDAATKNYVDNLSVDDADSDPNNEIQDLEDVIGEDASAGNNAITNLADPTNAQDAATKNYVDSLADDDVSVTNTVTGNRIATISETGITPVDINETVTSLSQNTTTGVISYTDEDGGAAETANVVSATNTANELIVGTDGGASFEMTDIDVDGDGTSEATVDAAMADITKVTAKSGRIFYPPSIAVDASTVGPGTPINLYSQYVAQYGTPAVKSPSAPAAIPTYLAGELHYYITYYDTSVFSGVTVSDAGIMNFTVDAVPTDYNSLINVVFVVK</sequence>
<dbReference type="EMBL" id="OBEH01000009">
    <property type="protein sequence ID" value="SNZ02108.1"/>
    <property type="molecule type" value="Genomic_DNA"/>
</dbReference>
<feature type="non-terminal residue" evidence="1">
    <location>
        <position position="1"/>
    </location>
</feature>
<evidence type="ECO:0000313" key="1">
    <source>
        <dbReference type="EMBL" id="SNZ02108.1"/>
    </source>
</evidence>
<name>A0A285MYE1_9FLAO</name>
<accession>A0A285MYE1</accession>
<dbReference type="AlphaFoldDB" id="A0A285MYE1"/>
<reference evidence="2" key="1">
    <citation type="submission" date="2017-09" db="EMBL/GenBank/DDBJ databases">
        <authorList>
            <person name="Varghese N."/>
            <person name="Submissions S."/>
        </authorList>
    </citation>
    <scope>NUCLEOTIDE SEQUENCE [LARGE SCALE GENOMIC DNA]</scope>
    <source>
        <strain evidence="2">DSM 25885</strain>
    </source>
</reference>
<keyword evidence="2" id="KW-1185">Reference proteome</keyword>
<proteinExistence type="predicted"/>
<protein>
    <submittedName>
        <fullName evidence="1">Uncharacterized protein</fullName>
    </submittedName>
</protein>
<dbReference type="RefSeq" id="WP_097047533.1">
    <property type="nucleotide sequence ID" value="NZ_OBEH01000009.1"/>
</dbReference>